<evidence type="ECO:0000313" key="7">
    <source>
        <dbReference type="RefSeq" id="XP_019619127.1"/>
    </source>
</evidence>
<evidence type="ECO:0000256" key="2">
    <source>
        <dbReference type="ARBA" id="ARBA00022801"/>
    </source>
</evidence>
<dbReference type="SMART" id="SM00479">
    <property type="entry name" value="EXOIII"/>
    <property type="match status" value="1"/>
</dbReference>
<keyword evidence="6" id="KW-1185">Reference proteome</keyword>
<dbReference type="Proteomes" id="UP000515135">
    <property type="component" value="Unplaced"/>
</dbReference>
<evidence type="ECO:0000256" key="1">
    <source>
        <dbReference type="ARBA" id="ARBA00022722"/>
    </source>
</evidence>
<dbReference type="Gene3D" id="3.30.420.10">
    <property type="entry name" value="Ribonuclease H-like superfamily/Ribonuclease H"/>
    <property type="match status" value="1"/>
</dbReference>
<keyword evidence="1" id="KW-0540">Nuclease</keyword>
<dbReference type="InterPro" id="IPR036397">
    <property type="entry name" value="RNaseH_sf"/>
</dbReference>
<dbReference type="GeneID" id="109466035"/>
<keyword evidence="2" id="KW-0378">Hydrolase</keyword>
<keyword evidence="3" id="KW-0269">Exonuclease</keyword>
<dbReference type="OrthoDB" id="448399at2759"/>
<dbReference type="InterPro" id="IPR047201">
    <property type="entry name" value="ERI-1_3'hExo-like"/>
</dbReference>
<gene>
    <name evidence="7" type="primary">LOC109466035</name>
</gene>
<reference evidence="7" key="1">
    <citation type="submission" date="2025-08" db="UniProtKB">
        <authorList>
            <consortium name="RefSeq"/>
        </authorList>
    </citation>
    <scope>IDENTIFICATION</scope>
    <source>
        <tissue evidence="7">Gonad</tissue>
    </source>
</reference>
<dbReference type="InterPro" id="IPR051274">
    <property type="entry name" value="3-5_Exoribonuclease"/>
</dbReference>
<organism evidence="6 7">
    <name type="scientific">Branchiostoma belcheri</name>
    <name type="common">Amphioxus</name>
    <dbReference type="NCBI Taxonomy" id="7741"/>
    <lineage>
        <taxon>Eukaryota</taxon>
        <taxon>Metazoa</taxon>
        <taxon>Chordata</taxon>
        <taxon>Cephalochordata</taxon>
        <taxon>Leptocardii</taxon>
        <taxon>Amphioxiformes</taxon>
        <taxon>Branchiostomatidae</taxon>
        <taxon>Branchiostoma</taxon>
    </lineage>
</organism>
<evidence type="ECO:0000313" key="6">
    <source>
        <dbReference type="Proteomes" id="UP000515135"/>
    </source>
</evidence>
<dbReference type="AlphaFoldDB" id="A0A6P4YKA3"/>
<accession>A0A6P4YKA3</accession>
<evidence type="ECO:0000256" key="4">
    <source>
        <dbReference type="SAM" id="MobiDB-lite"/>
    </source>
</evidence>
<dbReference type="RefSeq" id="XP_019619127.1">
    <property type="nucleotide sequence ID" value="XM_019763568.1"/>
</dbReference>
<name>A0A6P4YKA3_BRABE</name>
<dbReference type="InterPro" id="IPR013520">
    <property type="entry name" value="Ribonucl_H"/>
</dbReference>
<dbReference type="SUPFAM" id="SSF53098">
    <property type="entry name" value="Ribonuclease H-like"/>
    <property type="match status" value="1"/>
</dbReference>
<evidence type="ECO:0000256" key="3">
    <source>
        <dbReference type="ARBA" id="ARBA00022839"/>
    </source>
</evidence>
<protein>
    <submittedName>
        <fullName evidence="7">ERI1 exoribonuclease 2-like isoform X2</fullName>
    </submittedName>
</protein>
<dbReference type="InterPro" id="IPR012337">
    <property type="entry name" value="RNaseH-like_sf"/>
</dbReference>
<dbReference type="Pfam" id="PF00929">
    <property type="entry name" value="RNase_T"/>
    <property type="match status" value="1"/>
</dbReference>
<dbReference type="PANTHER" id="PTHR23044:SF61">
    <property type="entry name" value="3'-5' EXORIBONUCLEASE 1-RELATED"/>
    <property type="match status" value="1"/>
</dbReference>
<dbReference type="GO" id="GO:0000175">
    <property type="term" value="F:3'-5'-RNA exonuclease activity"/>
    <property type="evidence" value="ECO:0007669"/>
    <property type="project" value="InterPro"/>
</dbReference>
<sequence length="428" mass="46909">MKSTKSLARQLGIIKKHLRHADHSNTTPRVTPQAFSYLVVIDFEATCWKNGEGPVGTQSEVIEFPAVLLNTATGEIEAEFHRYVQPQEHPYLSNFCTELTGITQDQVDHGIPLHICLAQFGRWLTSVQTDKSVHFVTGKTVGKNTANKWGTFVTWSDWDLGICLLYECRRKGISKPSALNCWLDLRATYKKFYGRKPNGLKGALRDLGIEFEGREHSGIEDARNTAKLAWRMMGDGCVMQVTKSLVGPTPQLKVTNQVITSPQAMQGLRTTSKSVNNSPSVQQRNVKSLPTSMLQEEGVVVKRTNGMNLPKDNGNPLLNSSSIHDASSTFSDSVTRTSSRNHSIGNQHLPPQSTSSMKKACATGSKYTAYKGKTTNMSAPRGKVFAQPLSSTRQGAQVYTSPASVQVQASTTKSTALLANLGKDNAIH</sequence>
<evidence type="ECO:0000259" key="5">
    <source>
        <dbReference type="SMART" id="SM00479"/>
    </source>
</evidence>
<feature type="region of interest" description="Disordered" evidence="4">
    <location>
        <begin position="263"/>
        <end position="288"/>
    </location>
</feature>
<dbReference type="GO" id="GO:0003676">
    <property type="term" value="F:nucleic acid binding"/>
    <property type="evidence" value="ECO:0007669"/>
    <property type="project" value="InterPro"/>
</dbReference>
<proteinExistence type="predicted"/>
<feature type="domain" description="Exonuclease" evidence="5">
    <location>
        <begin position="37"/>
        <end position="238"/>
    </location>
</feature>
<feature type="region of interest" description="Disordered" evidence="4">
    <location>
        <begin position="325"/>
        <end position="358"/>
    </location>
</feature>
<dbReference type="PANTHER" id="PTHR23044">
    <property type="entry name" value="3'-5' EXONUCLEASE ERI1-RELATED"/>
    <property type="match status" value="1"/>
</dbReference>
<dbReference type="CDD" id="cd06133">
    <property type="entry name" value="ERI-1_3'hExo_like"/>
    <property type="match status" value="1"/>
</dbReference>
<feature type="compositionally biased region" description="Polar residues" evidence="4">
    <location>
        <begin position="325"/>
        <end position="357"/>
    </location>
</feature>